<feature type="transmembrane region" description="Helical" evidence="8">
    <location>
        <begin position="111"/>
        <end position="138"/>
    </location>
</feature>
<reference evidence="10" key="1">
    <citation type="journal article" date="2023" name="G3 (Bethesda)">
        <title>Whole genome assembly and annotation of the endangered Caribbean coral Acropora cervicornis.</title>
        <authorList>
            <person name="Selwyn J.D."/>
            <person name="Vollmer S.V."/>
        </authorList>
    </citation>
    <scope>NUCLEOTIDE SEQUENCE</scope>
    <source>
        <strain evidence="10">K2</strain>
    </source>
</reference>
<dbReference type="GO" id="GO:0004930">
    <property type="term" value="F:G protein-coupled receptor activity"/>
    <property type="evidence" value="ECO:0007669"/>
    <property type="project" value="UniProtKB-KW"/>
</dbReference>
<evidence type="ECO:0000313" key="10">
    <source>
        <dbReference type="EMBL" id="KAK2572952.1"/>
    </source>
</evidence>
<feature type="transmembrane region" description="Helical" evidence="8">
    <location>
        <begin position="208"/>
        <end position="231"/>
    </location>
</feature>
<accession>A0AAD9R4J9</accession>
<keyword evidence="2 8" id="KW-0812">Transmembrane</keyword>
<evidence type="ECO:0000256" key="6">
    <source>
        <dbReference type="ARBA" id="ARBA00023170"/>
    </source>
</evidence>
<evidence type="ECO:0000256" key="3">
    <source>
        <dbReference type="ARBA" id="ARBA00022989"/>
    </source>
</evidence>
<keyword evidence="7" id="KW-0807">Transducer</keyword>
<keyword evidence="6 10" id="KW-0675">Receptor</keyword>
<keyword evidence="4" id="KW-0297">G-protein coupled receptor</keyword>
<keyword evidence="3 8" id="KW-1133">Transmembrane helix</keyword>
<evidence type="ECO:0000256" key="4">
    <source>
        <dbReference type="ARBA" id="ARBA00023040"/>
    </source>
</evidence>
<protein>
    <submittedName>
        <fullName evidence="10">Neuropeptide Y receptor type 2</fullName>
    </submittedName>
</protein>
<dbReference type="PROSITE" id="PS50262">
    <property type="entry name" value="G_PROTEIN_RECEP_F1_2"/>
    <property type="match status" value="1"/>
</dbReference>
<feature type="domain" description="G-protein coupled receptors family 1 profile" evidence="9">
    <location>
        <begin position="53"/>
        <end position="235"/>
    </location>
</feature>
<keyword evidence="11" id="KW-1185">Reference proteome</keyword>
<evidence type="ECO:0000256" key="1">
    <source>
        <dbReference type="ARBA" id="ARBA00004141"/>
    </source>
</evidence>
<proteinExistence type="predicted"/>
<evidence type="ECO:0000313" key="11">
    <source>
        <dbReference type="Proteomes" id="UP001249851"/>
    </source>
</evidence>
<evidence type="ECO:0000256" key="2">
    <source>
        <dbReference type="ARBA" id="ARBA00022692"/>
    </source>
</evidence>
<keyword evidence="5 8" id="KW-0472">Membrane</keyword>
<feature type="transmembrane region" description="Helical" evidence="8">
    <location>
        <begin position="40"/>
        <end position="60"/>
    </location>
</feature>
<comment type="caution">
    <text evidence="10">The sequence shown here is derived from an EMBL/GenBank/DDBJ whole genome shotgun (WGS) entry which is preliminary data.</text>
</comment>
<feature type="transmembrane region" description="Helical" evidence="8">
    <location>
        <begin position="159"/>
        <end position="178"/>
    </location>
</feature>
<organism evidence="10 11">
    <name type="scientific">Acropora cervicornis</name>
    <name type="common">Staghorn coral</name>
    <dbReference type="NCBI Taxonomy" id="6130"/>
    <lineage>
        <taxon>Eukaryota</taxon>
        <taxon>Metazoa</taxon>
        <taxon>Cnidaria</taxon>
        <taxon>Anthozoa</taxon>
        <taxon>Hexacorallia</taxon>
        <taxon>Scleractinia</taxon>
        <taxon>Astrocoeniina</taxon>
        <taxon>Acroporidae</taxon>
        <taxon>Acropora</taxon>
    </lineage>
</organism>
<dbReference type="AlphaFoldDB" id="A0AAD9R4J9"/>
<gene>
    <name evidence="10" type="ORF">P5673_001968</name>
</gene>
<dbReference type="PANTHER" id="PTHR24243:SF208">
    <property type="entry name" value="PYROKININ-1 RECEPTOR"/>
    <property type="match status" value="1"/>
</dbReference>
<dbReference type="InterPro" id="IPR017452">
    <property type="entry name" value="GPCR_Rhodpsn_7TM"/>
</dbReference>
<name>A0AAD9R4J9_ACRCE</name>
<dbReference type="InterPro" id="IPR000276">
    <property type="entry name" value="GPCR_Rhodpsn"/>
</dbReference>
<sequence length="235" mass="26209">MKNNNTSANDSFTDQDDIAGSDDECLPLGEKNIIRKTSKVTALTSIIVISLIGNVCIVAVTLKTKRMRTATAFKFLMNMAIADLCTTVINMPESLVTEIMDSDQWIPGTMGMVLCKLLPFCQQVCAFSAILSLLIIVLDRYFAINFPFRKLILQNHFKAIIATSWIVPGISSLPMFVANNVIIETDGLILCIEEWPSPLDSMKSYRNYTIILFAIFYLLPLIAISLIYSCIFSKL</sequence>
<dbReference type="Pfam" id="PF00001">
    <property type="entry name" value="7tm_1"/>
    <property type="match status" value="1"/>
</dbReference>
<dbReference type="EMBL" id="JARQWQ010000003">
    <property type="protein sequence ID" value="KAK2572952.1"/>
    <property type="molecule type" value="Genomic_DNA"/>
</dbReference>
<dbReference type="SUPFAM" id="SSF81321">
    <property type="entry name" value="Family A G protein-coupled receptor-like"/>
    <property type="match status" value="1"/>
</dbReference>
<evidence type="ECO:0000256" key="8">
    <source>
        <dbReference type="SAM" id="Phobius"/>
    </source>
</evidence>
<evidence type="ECO:0000259" key="9">
    <source>
        <dbReference type="PROSITE" id="PS50262"/>
    </source>
</evidence>
<dbReference type="PANTHER" id="PTHR24243">
    <property type="entry name" value="G-PROTEIN COUPLED RECEPTOR"/>
    <property type="match status" value="1"/>
</dbReference>
<reference evidence="10" key="2">
    <citation type="journal article" date="2023" name="Science">
        <title>Genomic signatures of disease resistance in endangered staghorn corals.</title>
        <authorList>
            <person name="Vollmer S.V."/>
            <person name="Selwyn J.D."/>
            <person name="Despard B.A."/>
            <person name="Roesel C.L."/>
        </authorList>
    </citation>
    <scope>NUCLEOTIDE SEQUENCE</scope>
    <source>
        <strain evidence="10">K2</strain>
    </source>
</reference>
<comment type="subcellular location">
    <subcellularLocation>
        <location evidence="1">Membrane</location>
        <topology evidence="1">Multi-pass membrane protein</topology>
    </subcellularLocation>
</comment>
<dbReference type="PRINTS" id="PR00237">
    <property type="entry name" value="GPCRRHODOPSN"/>
</dbReference>
<evidence type="ECO:0000256" key="5">
    <source>
        <dbReference type="ARBA" id="ARBA00023136"/>
    </source>
</evidence>
<evidence type="ECO:0000256" key="7">
    <source>
        <dbReference type="ARBA" id="ARBA00023224"/>
    </source>
</evidence>
<dbReference type="Proteomes" id="UP001249851">
    <property type="component" value="Unassembled WGS sequence"/>
</dbReference>
<dbReference type="Gene3D" id="1.20.1070.10">
    <property type="entry name" value="Rhodopsin 7-helix transmembrane proteins"/>
    <property type="match status" value="1"/>
</dbReference>
<dbReference type="GO" id="GO:0016020">
    <property type="term" value="C:membrane"/>
    <property type="evidence" value="ECO:0007669"/>
    <property type="project" value="UniProtKB-SubCell"/>
</dbReference>